<comment type="caution">
    <text evidence="1">The sequence shown here is derived from an EMBL/GenBank/DDBJ whole genome shotgun (WGS) entry which is preliminary data.</text>
</comment>
<evidence type="ECO:0000313" key="1">
    <source>
        <dbReference type="EMBL" id="RFA35101.1"/>
    </source>
</evidence>
<protein>
    <submittedName>
        <fullName evidence="1">Uncharacterized protein</fullName>
    </submittedName>
</protein>
<dbReference type="EMBL" id="NFZW01000013">
    <property type="protein sequence ID" value="RFA35101.1"/>
    <property type="molecule type" value="Genomic_DNA"/>
</dbReference>
<name>A0A3E0WSH7_9GAMM</name>
<proteinExistence type="predicted"/>
<dbReference type="AlphaFoldDB" id="A0A3E0WSH7"/>
<organism evidence="1 2">
    <name type="scientific">Alkalilimnicola ehrlichii</name>
    <dbReference type="NCBI Taxonomy" id="351052"/>
    <lineage>
        <taxon>Bacteria</taxon>
        <taxon>Pseudomonadati</taxon>
        <taxon>Pseudomonadota</taxon>
        <taxon>Gammaproteobacteria</taxon>
        <taxon>Chromatiales</taxon>
        <taxon>Ectothiorhodospiraceae</taxon>
        <taxon>Alkalilimnicola</taxon>
    </lineage>
</organism>
<dbReference type="RefSeq" id="WP_116303632.1">
    <property type="nucleotide sequence ID" value="NZ_NFZV01000025.1"/>
</dbReference>
<evidence type="ECO:0000313" key="2">
    <source>
        <dbReference type="Proteomes" id="UP000256763"/>
    </source>
</evidence>
<sequence>MSADISPYIAWSCCLYNLLRDAERDGLLSIEGQLDPKACETTFHRHPLTLEQPYRDFAADLLSLPLGGLLDQEVLELYAERYTQSLSRQGVEFDEGLLRMITTTVVAWTTTDMSPSVACEFGRLEMPYETRPSANELFDLLRKDRRTQAAAE</sequence>
<dbReference type="Proteomes" id="UP000256763">
    <property type="component" value="Unassembled WGS sequence"/>
</dbReference>
<keyword evidence="2" id="KW-1185">Reference proteome</keyword>
<reference evidence="2" key="1">
    <citation type="submission" date="2017-05" db="EMBL/GenBank/DDBJ databases">
        <authorList>
            <person name="Sharma S."/>
            <person name="Sidhu C."/>
            <person name="Pinnaka A.K."/>
        </authorList>
    </citation>
    <scope>NUCLEOTIDE SEQUENCE [LARGE SCALE GENOMIC DNA]</scope>
    <source>
        <strain evidence="2">AK93</strain>
    </source>
</reference>
<accession>A0A3E0WSH7</accession>
<gene>
    <name evidence="1" type="ORF">CAL65_13400</name>
</gene>